<gene>
    <name evidence="2" type="ORF">AADV58_00755</name>
</gene>
<keyword evidence="2" id="KW-0328">Glycosyltransferase</keyword>
<dbReference type="Proteomes" id="UP001479520">
    <property type="component" value="Chromosome"/>
</dbReference>
<dbReference type="EMBL" id="CP151406">
    <property type="protein sequence ID" value="WZJ21705.1"/>
    <property type="molecule type" value="Genomic_DNA"/>
</dbReference>
<keyword evidence="3" id="KW-1185">Reference proteome</keyword>
<protein>
    <submittedName>
        <fullName evidence="2">Glycosyltransferase</fullName>
        <ecNumber evidence="2">2.4.-.-</ecNumber>
    </submittedName>
</protein>
<accession>A0ABZ2XK16</accession>
<sequence length="318" mass="36817">MSGKKVIINYRKGFEPLEEAFANLGYEVIKNAWHLPAGADDIELAVVNLYEAIRQPWRALSFKRQLRRAGIPLIGLDRDAPWHMGIRKRRILLFRCLNLLDIYASHTMQPTWNFAPTKIYSPNAVWVRNFNLHGHTLAEMRDPGFYEYDVSFLGNMDGVRYKEHAERQHFFAALRERLDALGIRHYIKHSSGISEEEQIRVIQRSRINLSFRSSCDHGGEMSWGLPERCYGVPARGGFLLTDRRRHAANDFDLAREWADYEGMDDCIRQIQHWLANFAQTRAIAEAAHEKVMACHTYEHRAQNLINAAHACRAARQTS</sequence>
<evidence type="ECO:0000313" key="2">
    <source>
        <dbReference type="EMBL" id="WZJ21705.1"/>
    </source>
</evidence>
<organism evidence="2 3">
    <name type="scientific">Azonexus hydrophilus</name>
    <dbReference type="NCBI Taxonomy" id="418702"/>
    <lineage>
        <taxon>Bacteria</taxon>
        <taxon>Pseudomonadati</taxon>
        <taxon>Pseudomonadota</taxon>
        <taxon>Betaproteobacteria</taxon>
        <taxon>Rhodocyclales</taxon>
        <taxon>Azonexaceae</taxon>
        <taxon>Azonexus</taxon>
    </lineage>
</organism>
<dbReference type="EC" id="2.4.-.-" evidence="2"/>
<proteinExistence type="predicted"/>
<evidence type="ECO:0000259" key="1">
    <source>
        <dbReference type="Pfam" id="PF13524"/>
    </source>
</evidence>
<dbReference type="GO" id="GO:0016757">
    <property type="term" value="F:glycosyltransferase activity"/>
    <property type="evidence" value="ECO:0007669"/>
    <property type="project" value="UniProtKB-KW"/>
</dbReference>
<evidence type="ECO:0000313" key="3">
    <source>
        <dbReference type="Proteomes" id="UP001479520"/>
    </source>
</evidence>
<name>A0ABZ2XK16_9RHOO</name>
<reference evidence="2 3" key="1">
    <citation type="submission" date="2024-04" db="EMBL/GenBank/DDBJ databases">
        <title>Dissimilatory iodate-reducing microorganisms contribute to the enrichment of iodine in groundwater.</title>
        <authorList>
            <person name="Jiang Z."/>
        </authorList>
    </citation>
    <scope>NUCLEOTIDE SEQUENCE [LARGE SCALE GENOMIC DNA]</scope>
    <source>
        <strain evidence="2 3">NCP973</strain>
    </source>
</reference>
<dbReference type="InterPro" id="IPR055259">
    <property type="entry name" value="YkvP/CgeB_Glyco_trans-like"/>
</dbReference>
<dbReference type="RefSeq" id="WP_341743804.1">
    <property type="nucleotide sequence ID" value="NZ_CP151406.1"/>
</dbReference>
<keyword evidence="2" id="KW-0808">Transferase</keyword>
<dbReference type="Pfam" id="PF13524">
    <property type="entry name" value="Glyco_trans_1_2"/>
    <property type="match status" value="1"/>
</dbReference>
<feature type="domain" description="Spore protein YkvP/CgeB glycosyl transferase-like" evidence="1">
    <location>
        <begin position="168"/>
        <end position="305"/>
    </location>
</feature>